<protein>
    <submittedName>
        <fullName evidence="1">Uncharacterized protein</fullName>
    </submittedName>
</protein>
<dbReference type="Proteomes" id="UP000465092">
    <property type="component" value="Segment"/>
</dbReference>
<reference evidence="1 2" key="1">
    <citation type="journal article" date="2020" name="Viruses">
        <title>Genomic Characterization, Formulation and Efficacy in Planta of a Siphoviridae and Podoviridae Protection Cocktail against the Bacterial Plant Pathogens Pectobacterium spp.</title>
        <authorList>
            <person name="Zaczek-Moczydlowska M.A."/>
            <person name="Young G.K."/>
            <person name="Trudgett J."/>
            <person name="Fleming C.C."/>
            <person name="Campbell K."/>
            <person name="O'Hanlon R."/>
        </authorList>
    </citation>
    <scope>NUCLEOTIDE SEQUENCE [LARGE SCALE GENOMIC DNA]</scope>
</reference>
<organism evidence="1 2">
    <name type="scientific">Pectobacterium phage MA12</name>
    <dbReference type="NCBI Taxonomy" id="2686474"/>
    <lineage>
        <taxon>Viruses</taxon>
        <taxon>Duplodnaviria</taxon>
        <taxon>Heunggongvirae</taxon>
        <taxon>Uroviricota</taxon>
        <taxon>Caudoviricetes</taxon>
        <taxon>Casjensviridae</taxon>
        <taxon>Newforgelanevirus</taxon>
        <taxon>Newforgelanevirus MA12</taxon>
    </lineage>
</organism>
<name>A0A6B9RJS8_9CAUD</name>
<sequence>MDGSGGKAQAWMSVSKSMLSCSSINGKATNLDDNSSGNFGAASALSFAQPPFDVDSGLTLGGKMVSMPFTAARVARWLNAPWHLVAVSSTSHCNSCRSHAADCSISFFINPVTS</sequence>
<keyword evidence="2" id="KW-1185">Reference proteome</keyword>
<gene>
    <name evidence="1" type="ORF">MA12_gp10</name>
</gene>
<accession>A0A6B9RJS8</accession>
<proteinExistence type="predicted"/>
<evidence type="ECO:0000313" key="1">
    <source>
        <dbReference type="EMBL" id="QHI00837.1"/>
    </source>
</evidence>
<evidence type="ECO:0000313" key="2">
    <source>
        <dbReference type="Proteomes" id="UP000465092"/>
    </source>
</evidence>
<dbReference type="EMBL" id="MN692199">
    <property type="protein sequence ID" value="QHI00837.1"/>
    <property type="molecule type" value="Genomic_DNA"/>
</dbReference>